<feature type="region of interest" description="Disordered" evidence="4">
    <location>
        <begin position="1371"/>
        <end position="1395"/>
    </location>
</feature>
<protein>
    <recommendedName>
        <fullName evidence="10">DUF11 domain-containing protein</fullName>
    </recommendedName>
</protein>
<accession>A0ABP3RWC4</accession>
<dbReference type="InterPro" id="IPR047589">
    <property type="entry name" value="DUF11_rpt"/>
</dbReference>
<dbReference type="Proteomes" id="UP001424441">
    <property type="component" value="Unassembled WGS sequence"/>
</dbReference>
<evidence type="ECO:0000259" key="7">
    <source>
        <dbReference type="Pfam" id="PF24346"/>
    </source>
</evidence>
<evidence type="ECO:0000313" key="9">
    <source>
        <dbReference type="Proteomes" id="UP001424441"/>
    </source>
</evidence>
<keyword evidence="3" id="KW-0732">Signal</keyword>
<sequence length="2093" mass="223556">MFTSLSGAYAQENATGWTLNIDADKANPVTAGTLVNIAAKVDNSSNGNLPKTTVEFVIPKSSVFVGATGFDKCTPSAESETPLKEDLTVVCEVPELLPYEQSRGNIQIKPQKNGVVDFAGIVKGNDFDEALTITVVEGADLALKLKLDEKTVSAGSTTKFTAEITNNGPHASKESILTFTVPEGLKLGDLPNGCALNNNRVQCKVGDIAVSQSIPLEFTAQVITNNQSHIDITAQIEGLKPLDPDEDSNEDKDRWEVIAGTDVGLRKERSPFGSLIMGDDVEFKLTPQFSGYEPQTAQIVDDLPEYYGDISVVPANSGWSCGVVGQKVTCDYVAIDGSKFDAPIIIKAKAVKDSKKKTVTNRAIISSPDETSNNKENNIGEDVGVEIEEPITDLAAHKGGPTDGLMLVGESYEYSLHASNNGNIDFSDTITITDILPAGMKVTNVAAIGWSCVPLDVEGPASLTCTSDQYKNGPPLKPGDTTSPIKLTVEITAAASTVPGGMSNVMKVTFPEWEAIEPKDRHHNNTVTFGGTAGEPNTPVPSVADLAIEKSIIATDPIMSGDEVEFQIKLYNNGPAKATGVVITDHLEPIVGTKEGGDFAGITPVITIPASSSVTIPSGACKVTGKKYAAELKCEKLELPVCKEDGDACAIISFKVRQGTDGERTNTASIYSTETPDNNSTNNKDKVNYTVVPENDVTVTKTVDSDTARAGQNLVYRIAAKVLHPGLSAAENVTITDFLPHGARFVSADPSIGRCSTVPDTSKLIGLDNDELTCDFGTIGAGSQETVLVTIKPTNAQINNPLTNKVSVTTSIKETNTDNNSSEVTVTVAPPSFDLIIEKTDNQGGDASVYDPVEKTEKVIYTITATNAGPSDAYNIVITDTLPKGGFHTPVVIEKPNALKCEESDVVADKAGGKIICTAPELAAGDKIQFKVEMTSFQLGTFNNGVEIKSDEFDYETQTKNNIANEKTTVRGRSDVGVKKKPVKDVVDLREEFSWDIHVTSHLPKEGPAYDIAEDVRIQDNLPFGMVLTRAPEIIEPKGSLARCTGVAGGTSFECFLGDMAPGTKAHVLVHTKITSKDATAAKNTVTVTTKTFDKNPENDASTGSVTTVLGGSISGKIFTDFNENGEFNKGQDVGVDGLSVTLNGTARDGTVIKPITVRTGTDGTYEFSDLAPGIYEVTYTAPDGKKYNIGGAYPDASTTTGQVSGKQTINKIEVKSAAGAKEDSKSENNNFTLHTTPSIGLSKVAGTSVDKGDGTYSVDYTFTIKNLSQEPVVDVALSDTLNGSKQNFGTYSSSSAPAEGHYSILSVSSNSGMLNSKFNGAGNDIIVSNATIKPDATLTAIVTVLINPVKPWVSLPLVLSNQATVNANGEYSGKPVKDLSDKKPGGENDPKADEETVVEIGSTAKIELKKTAELVLAGAEAVVGDRINYTFEVTNTGNTPLFDVKIEDLLPDLVWDENTSIDRLEVGATNDTAFKAHYLLKQEDIDSGLVKNTAKTIGKWADNGGNPETVEAEADAEVTLTGKPGLSILKEALFDGNEPPSVVGDVITYKFTVTNTGNLTLSDVVVEDPLPGLDMPVKTIAKLLPGSAYAQTLEATYAITQADIEKGKVVNKAIAKGDYTDPVTKQPEPVDPAESEEIVVPLGQKPAIAVVKKAESKLTEPAEVGQEIVYHFTVHNTGNMVLNNVVLTDPLPGITPSSFDVGTLQPGEKKDYSASYHILEADIDAGEVINQATAKGVAGDPTNPKEVTDLSGPDIEKDEPVIVPIVPPSPEDVRITKQAMLHQVRRGDRVPYIIKVENLTAKHAGFVNVIDTMPSGFRYVSETATVDGVATEPEISGRRLQFKNMKLGPNGVIEIRLELLVLSSAGPGKHANIATVTDKDGNPVAPDAHAIVEIMSEPVFDCGEIIGTVFDDRNRNGYQDEGEKGLAGVRVATVKGWLITTDEYGRFHVPCAALPDQRIGSNFIMKLDTRTLPTGYRLTTENPRVVRLTAGKMTKLNFGASISRVVRLDLQDAAFEANRVELKKQWADNLPQLVEILKQEISVLRLSYKMAGNEQSLAKERMKHVRKQITDLWKRKGDNYPLEIETRVEVSK</sequence>
<feature type="compositionally biased region" description="Basic and acidic residues" evidence="4">
    <location>
        <begin position="1376"/>
        <end position="1395"/>
    </location>
</feature>
<dbReference type="InterPro" id="IPR013783">
    <property type="entry name" value="Ig-like_fold"/>
</dbReference>
<feature type="domain" description="DUF11" evidence="5">
    <location>
        <begin position="545"/>
        <end position="687"/>
    </location>
</feature>
<dbReference type="EMBL" id="BAAADE010000016">
    <property type="protein sequence ID" value="GAA0615325.1"/>
    <property type="molecule type" value="Genomic_DNA"/>
</dbReference>
<evidence type="ECO:0000256" key="2">
    <source>
        <dbReference type="ARBA" id="ARBA00022525"/>
    </source>
</evidence>
<feature type="domain" description="DUF11" evidence="5">
    <location>
        <begin position="1773"/>
        <end position="1884"/>
    </location>
</feature>
<feature type="domain" description="DUF7507" evidence="7">
    <location>
        <begin position="1646"/>
        <end position="1740"/>
    </location>
</feature>
<dbReference type="SUPFAM" id="SSF117074">
    <property type="entry name" value="Hypothetical protein PA1324"/>
    <property type="match status" value="2"/>
</dbReference>
<organism evidence="8 9">
    <name type="scientific">Paenochrobactrum glaciei</name>
    <dbReference type="NCBI Taxonomy" id="486407"/>
    <lineage>
        <taxon>Bacteria</taxon>
        <taxon>Pseudomonadati</taxon>
        <taxon>Pseudomonadota</taxon>
        <taxon>Alphaproteobacteria</taxon>
        <taxon>Hyphomicrobiales</taxon>
        <taxon>Brucellaceae</taxon>
        <taxon>Paenochrobactrum</taxon>
    </lineage>
</organism>
<feature type="domain" description="DUF11" evidence="5">
    <location>
        <begin position="696"/>
        <end position="826"/>
    </location>
</feature>
<evidence type="ECO:0000256" key="3">
    <source>
        <dbReference type="ARBA" id="ARBA00022729"/>
    </source>
</evidence>
<dbReference type="Pfam" id="PF17210">
    <property type="entry name" value="SdrD_B"/>
    <property type="match status" value="1"/>
</dbReference>
<comment type="caution">
    <text evidence="8">The sequence shown here is derived from an EMBL/GenBank/DDBJ whole genome shotgun (WGS) entry which is preliminary data.</text>
</comment>
<dbReference type="InterPro" id="IPR051172">
    <property type="entry name" value="Chlamydia_OmcB"/>
</dbReference>
<feature type="domain" description="SD-repeat containing protein B" evidence="6">
    <location>
        <begin position="1114"/>
        <end position="1197"/>
    </location>
</feature>
<dbReference type="Gene3D" id="2.60.40.10">
    <property type="entry name" value="Immunoglobulins"/>
    <property type="match status" value="4"/>
</dbReference>
<feature type="domain" description="DUF7507" evidence="7">
    <location>
        <begin position="1405"/>
        <end position="1501"/>
    </location>
</feature>
<feature type="domain" description="DUF11" evidence="5">
    <location>
        <begin position="140"/>
        <end position="251"/>
    </location>
</feature>
<dbReference type="InterPro" id="IPR001434">
    <property type="entry name" value="OmcB-like_DUF11"/>
</dbReference>
<dbReference type="PANTHER" id="PTHR34819">
    <property type="entry name" value="LARGE CYSTEINE-RICH PERIPLASMIC PROTEIN OMCB"/>
    <property type="match status" value="1"/>
</dbReference>
<dbReference type="InterPro" id="IPR033764">
    <property type="entry name" value="Sdr_B"/>
</dbReference>
<proteinExistence type="predicted"/>
<evidence type="ECO:0008006" key="10">
    <source>
        <dbReference type="Google" id="ProtNLM"/>
    </source>
</evidence>
<dbReference type="Pfam" id="PF01345">
    <property type="entry name" value="DUF11"/>
    <property type="match status" value="6"/>
</dbReference>
<evidence type="ECO:0000256" key="1">
    <source>
        <dbReference type="ARBA" id="ARBA00004613"/>
    </source>
</evidence>
<feature type="compositionally biased region" description="Polar residues" evidence="4">
    <location>
        <begin position="666"/>
        <end position="682"/>
    </location>
</feature>
<comment type="subcellular location">
    <subcellularLocation>
        <location evidence="1">Secreted</location>
    </subcellularLocation>
</comment>
<feature type="domain" description="DUF7507" evidence="7">
    <location>
        <begin position="1524"/>
        <end position="1621"/>
    </location>
</feature>
<dbReference type="PANTHER" id="PTHR34819:SF3">
    <property type="entry name" value="CELL SURFACE PROTEIN"/>
    <property type="match status" value="1"/>
</dbReference>
<evidence type="ECO:0000313" key="8">
    <source>
        <dbReference type="EMBL" id="GAA0615325.1"/>
    </source>
</evidence>
<evidence type="ECO:0000256" key="4">
    <source>
        <dbReference type="SAM" id="MobiDB-lite"/>
    </source>
</evidence>
<feature type="region of interest" description="Disordered" evidence="4">
    <location>
        <begin position="1736"/>
        <end position="1755"/>
    </location>
</feature>
<gene>
    <name evidence="8" type="ORF">GCM10008943_32990</name>
</gene>
<name>A0ABP3RWC4_9HYPH</name>
<evidence type="ECO:0000259" key="6">
    <source>
        <dbReference type="Pfam" id="PF17210"/>
    </source>
</evidence>
<reference evidence="9" key="1">
    <citation type="journal article" date="2019" name="Int. J. Syst. Evol. Microbiol.">
        <title>The Global Catalogue of Microorganisms (GCM) 10K type strain sequencing project: providing services to taxonomists for standard genome sequencing and annotation.</title>
        <authorList>
            <consortium name="The Broad Institute Genomics Platform"/>
            <consortium name="The Broad Institute Genome Sequencing Center for Infectious Disease"/>
            <person name="Wu L."/>
            <person name="Ma J."/>
        </authorList>
    </citation>
    <scope>NUCLEOTIDE SEQUENCE [LARGE SCALE GENOMIC DNA]</scope>
    <source>
        <strain evidence="9">JCM 15115</strain>
    </source>
</reference>
<evidence type="ECO:0000259" key="5">
    <source>
        <dbReference type="Pfam" id="PF01345"/>
    </source>
</evidence>
<keyword evidence="2" id="KW-0964">Secreted</keyword>
<feature type="region of interest" description="Disordered" evidence="4">
    <location>
        <begin position="666"/>
        <end position="685"/>
    </location>
</feature>
<feature type="domain" description="DUF11" evidence="5">
    <location>
        <begin position="853"/>
        <end position="965"/>
    </location>
</feature>
<feature type="domain" description="DUF11" evidence="5">
    <location>
        <begin position="975"/>
        <end position="1105"/>
    </location>
</feature>
<dbReference type="NCBIfam" id="TIGR01451">
    <property type="entry name" value="B_ant_repeat"/>
    <property type="match status" value="7"/>
</dbReference>
<dbReference type="Pfam" id="PF24346">
    <property type="entry name" value="DUF7507"/>
    <property type="match status" value="3"/>
</dbReference>
<keyword evidence="9" id="KW-1185">Reference proteome</keyword>
<dbReference type="InterPro" id="IPR055354">
    <property type="entry name" value="DUF7507"/>
</dbReference>